<evidence type="ECO:0000259" key="1">
    <source>
        <dbReference type="Pfam" id="PF13360"/>
    </source>
</evidence>
<dbReference type="RefSeq" id="WP_076382542.1">
    <property type="nucleotide sequence ID" value="NZ_AP017422.1"/>
</dbReference>
<dbReference type="InterPro" id="IPR015943">
    <property type="entry name" value="WD40/YVTN_repeat-like_dom_sf"/>
</dbReference>
<gene>
    <name evidence="2" type="ORF">SAMN05421788_11495</name>
</gene>
<dbReference type="OrthoDB" id="1091598at2"/>
<dbReference type="InterPro" id="IPR002372">
    <property type="entry name" value="PQQ_rpt_dom"/>
</dbReference>
<evidence type="ECO:0000313" key="3">
    <source>
        <dbReference type="Proteomes" id="UP000186917"/>
    </source>
</evidence>
<dbReference type="AlphaFoldDB" id="A0A173MM10"/>
<dbReference type="InterPro" id="IPR011047">
    <property type="entry name" value="Quinoprotein_ADH-like_sf"/>
</dbReference>
<dbReference type="SUPFAM" id="SSF50998">
    <property type="entry name" value="Quinoprotein alcohol dehydrogenase-like"/>
    <property type="match status" value="1"/>
</dbReference>
<dbReference type="Gene3D" id="2.130.10.10">
    <property type="entry name" value="YVTN repeat-like/Quinoprotein amine dehydrogenase"/>
    <property type="match status" value="1"/>
</dbReference>
<dbReference type="Proteomes" id="UP000186917">
    <property type="component" value="Unassembled WGS sequence"/>
</dbReference>
<feature type="domain" description="Pyrrolo-quinoline quinone repeat" evidence="1">
    <location>
        <begin position="122"/>
        <end position="325"/>
    </location>
</feature>
<sequence>MYRLKDKLVGYYGVDAKTDHCLYVYHEQVMIELNKEALSRRVLEVDVKDFYTRVLPLNQGIVYNCNTRLVYEREGVKREIGSELYPMWIVEDDIIVICFEEGKTGLKRINLLGEEKWWYEASLANGQLVHDGVLYFRVVDRENVLYALSFATGEAKEWLVLDEGASLHIVTSFEDKVICLLNKKTMAAVDVVTGAMVWNTALYNREGNELPVNISVPLHGGQYGDKYYLLYGVLFMCLDMKEGGFTVLQRIEGDMNGVPLFVQRSSIFEDKIYFVGDNMNNGWNRFGVFDIHQERIVWQTEISLAKGEVLNNKPIGGEKYVFLNDSAFNLYVFEREE</sequence>
<proteinExistence type="predicted"/>
<reference evidence="3" key="1">
    <citation type="submission" date="2017-01" db="EMBL/GenBank/DDBJ databases">
        <authorList>
            <person name="Varghese N."/>
            <person name="Submissions S."/>
        </authorList>
    </citation>
    <scope>NUCLEOTIDE SEQUENCE [LARGE SCALE GENOMIC DNA]</scope>
    <source>
        <strain evidence="3">DSM 21054</strain>
    </source>
</reference>
<accession>A0A173MM10</accession>
<keyword evidence="3" id="KW-1185">Reference proteome</keyword>
<organism evidence="2 3">
    <name type="scientific">Filimonas lacunae</name>
    <dbReference type="NCBI Taxonomy" id="477680"/>
    <lineage>
        <taxon>Bacteria</taxon>
        <taxon>Pseudomonadati</taxon>
        <taxon>Bacteroidota</taxon>
        <taxon>Chitinophagia</taxon>
        <taxon>Chitinophagales</taxon>
        <taxon>Chitinophagaceae</taxon>
        <taxon>Filimonas</taxon>
    </lineage>
</organism>
<dbReference type="EMBL" id="FTOR01000014">
    <property type="protein sequence ID" value="SIT34047.1"/>
    <property type="molecule type" value="Genomic_DNA"/>
</dbReference>
<protein>
    <submittedName>
        <fullName evidence="2">PQQ-like domain-containing protein</fullName>
    </submittedName>
</protein>
<dbReference type="KEGG" id="fln:FLA_4550"/>
<dbReference type="Pfam" id="PF13360">
    <property type="entry name" value="PQQ_2"/>
    <property type="match status" value="1"/>
</dbReference>
<name>A0A173MM10_9BACT</name>
<evidence type="ECO:0000313" key="2">
    <source>
        <dbReference type="EMBL" id="SIT34047.1"/>
    </source>
</evidence>